<dbReference type="PROSITE" id="PS50071">
    <property type="entry name" value="HOMEOBOX_2"/>
    <property type="match status" value="1"/>
</dbReference>
<evidence type="ECO:0000256" key="5">
    <source>
        <dbReference type="PROSITE-ProRule" id="PRU00108"/>
    </source>
</evidence>
<keyword evidence="8" id="KW-1185">Reference proteome</keyword>
<proteinExistence type="predicted"/>
<dbReference type="GeneID" id="114239899"/>
<evidence type="ECO:0000313" key="9">
    <source>
        <dbReference type="RefSeq" id="XP_028026129.1"/>
    </source>
</evidence>
<keyword evidence="2 5" id="KW-0238">DNA-binding</keyword>
<dbReference type="CDD" id="cd00086">
    <property type="entry name" value="homeodomain"/>
    <property type="match status" value="1"/>
</dbReference>
<dbReference type="AlphaFoldDB" id="A0A6J2JC96"/>
<dbReference type="GO" id="GO:0005634">
    <property type="term" value="C:nucleus"/>
    <property type="evidence" value="ECO:0007669"/>
    <property type="project" value="UniProtKB-SubCell"/>
</dbReference>
<evidence type="ECO:0000256" key="6">
    <source>
        <dbReference type="RuleBase" id="RU000682"/>
    </source>
</evidence>
<feature type="DNA-binding region" description="Homeobox" evidence="5">
    <location>
        <begin position="44"/>
        <end position="103"/>
    </location>
</feature>
<dbReference type="InterPro" id="IPR001356">
    <property type="entry name" value="HD"/>
</dbReference>
<keyword evidence="4 5" id="KW-0539">Nucleus</keyword>
<protein>
    <submittedName>
        <fullName evidence="9">POU domain protein 1-like</fullName>
    </submittedName>
</protein>
<dbReference type="InterPro" id="IPR009057">
    <property type="entry name" value="Homeodomain-like_sf"/>
</dbReference>
<dbReference type="InterPro" id="IPR050848">
    <property type="entry name" value="Homeobox_TF"/>
</dbReference>
<reference evidence="9" key="1">
    <citation type="submission" date="2025-08" db="UniProtKB">
        <authorList>
            <consortium name="RefSeq"/>
        </authorList>
    </citation>
    <scope>IDENTIFICATION</scope>
    <source>
        <tissue evidence="9">Silk gland</tissue>
    </source>
</reference>
<sequence>MSSYYRSRMSESIESFRYSGKFKNQQTVRKMERLEHESISIKKVKRMRSAFTTDQVNYLEKLFKKFPYVNSTQRKVVAFKLNISDRAVKIWFQNRRMKEKKELCSKEDFEEQFDHPNDYFITEQMSNAHTLANDILLSSPTLSSSVEWISKSNNINEMDDLKEKCKKDYKDIGARRLKLTEKNSPLFPRYLNSLSKNEYLKQNKNNIAKTLVQQNESKTIKMDDDIQLAPMDLSVKNRENNLAAAVKSSVPQICIQLNGGLLQSEIYEPFKLLPYLKPVVATVQNIDNHDNSIGDCSCDCHKKIIPVPVLLQSGLKNPLYVNLR</sequence>
<dbReference type="PANTHER" id="PTHR24333:SF5">
    <property type="entry name" value="VENT HOMEOBOX"/>
    <property type="match status" value="1"/>
</dbReference>
<dbReference type="KEGG" id="bman:114239899"/>
<evidence type="ECO:0000259" key="7">
    <source>
        <dbReference type="PROSITE" id="PS50071"/>
    </source>
</evidence>
<dbReference type="SMART" id="SM00389">
    <property type="entry name" value="HOX"/>
    <property type="match status" value="1"/>
</dbReference>
<accession>A0A6J2JC96</accession>
<dbReference type="PROSITE" id="PS00027">
    <property type="entry name" value="HOMEOBOX_1"/>
    <property type="match status" value="1"/>
</dbReference>
<dbReference type="PANTHER" id="PTHR24333">
    <property type="entry name" value="HOMEO BOX HB9 LIKE A-RELATED"/>
    <property type="match status" value="1"/>
</dbReference>
<name>A0A6J2JC96_BOMMA</name>
<dbReference type="Gene3D" id="1.10.10.60">
    <property type="entry name" value="Homeodomain-like"/>
    <property type="match status" value="1"/>
</dbReference>
<feature type="domain" description="Homeobox" evidence="7">
    <location>
        <begin position="42"/>
        <end position="102"/>
    </location>
</feature>
<evidence type="ECO:0000256" key="2">
    <source>
        <dbReference type="ARBA" id="ARBA00023125"/>
    </source>
</evidence>
<dbReference type="GO" id="GO:0003677">
    <property type="term" value="F:DNA binding"/>
    <property type="evidence" value="ECO:0007669"/>
    <property type="project" value="UniProtKB-UniRule"/>
</dbReference>
<evidence type="ECO:0000313" key="8">
    <source>
        <dbReference type="Proteomes" id="UP000504629"/>
    </source>
</evidence>
<evidence type="ECO:0000256" key="4">
    <source>
        <dbReference type="ARBA" id="ARBA00023242"/>
    </source>
</evidence>
<organism evidence="8 9">
    <name type="scientific">Bombyx mandarina</name>
    <name type="common">Wild silk moth</name>
    <name type="synonym">Wild silkworm</name>
    <dbReference type="NCBI Taxonomy" id="7092"/>
    <lineage>
        <taxon>Eukaryota</taxon>
        <taxon>Metazoa</taxon>
        <taxon>Ecdysozoa</taxon>
        <taxon>Arthropoda</taxon>
        <taxon>Hexapoda</taxon>
        <taxon>Insecta</taxon>
        <taxon>Pterygota</taxon>
        <taxon>Neoptera</taxon>
        <taxon>Endopterygota</taxon>
        <taxon>Lepidoptera</taxon>
        <taxon>Glossata</taxon>
        <taxon>Ditrysia</taxon>
        <taxon>Bombycoidea</taxon>
        <taxon>Bombycidae</taxon>
        <taxon>Bombycinae</taxon>
        <taxon>Bombyx</taxon>
    </lineage>
</organism>
<dbReference type="InterPro" id="IPR017970">
    <property type="entry name" value="Homeobox_CS"/>
</dbReference>
<dbReference type="Proteomes" id="UP000504629">
    <property type="component" value="Unplaced"/>
</dbReference>
<evidence type="ECO:0000256" key="1">
    <source>
        <dbReference type="ARBA" id="ARBA00004123"/>
    </source>
</evidence>
<gene>
    <name evidence="9" type="primary">LOC114239899</name>
</gene>
<dbReference type="OrthoDB" id="6159439at2759"/>
<dbReference type="GO" id="GO:0000981">
    <property type="term" value="F:DNA-binding transcription factor activity, RNA polymerase II-specific"/>
    <property type="evidence" value="ECO:0007669"/>
    <property type="project" value="InterPro"/>
</dbReference>
<evidence type="ECO:0000256" key="3">
    <source>
        <dbReference type="ARBA" id="ARBA00023155"/>
    </source>
</evidence>
<comment type="subcellular location">
    <subcellularLocation>
        <location evidence="1 5 6">Nucleus</location>
    </subcellularLocation>
</comment>
<dbReference type="RefSeq" id="XP_028026129.1">
    <property type="nucleotide sequence ID" value="XM_028170328.1"/>
</dbReference>
<keyword evidence="3 5" id="KW-0371">Homeobox</keyword>
<dbReference type="SUPFAM" id="SSF46689">
    <property type="entry name" value="Homeodomain-like"/>
    <property type="match status" value="1"/>
</dbReference>
<dbReference type="Pfam" id="PF00046">
    <property type="entry name" value="Homeodomain"/>
    <property type="match status" value="1"/>
</dbReference>